<evidence type="ECO:0000313" key="1">
    <source>
        <dbReference type="EMBL" id="ACG26036.1"/>
    </source>
</evidence>
<reference evidence="2" key="2">
    <citation type="submission" date="2015-12" db="EMBL/GenBank/DDBJ databases">
        <title>Update maize B73 reference genome by single molecule sequencing technologies.</title>
        <authorList>
            <consortium name="Maize Genome Sequencing Project"/>
            <person name="Ware D."/>
        </authorList>
    </citation>
    <scope>NUCLEOTIDE SEQUENCE</scope>
    <source>
        <tissue evidence="2">Seedling</tissue>
    </source>
</reference>
<protein>
    <submittedName>
        <fullName evidence="1">Uncharacterized protein</fullName>
    </submittedName>
</protein>
<dbReference type="EMBL" id="EU953918">
    <property type="protein sequence ID" value="ACG26036.1"/>
    <property type="molecule type" value="mRNA"/>
</dbReference>
<proteinExistence type="evidence at transcript level"/>
<organism evidence="1">
    <name type="scientific">Zea mays</name>
    <name type="common">Maize</name>
    <dbReference type="NCBI Taxonomy" id="4577"/>
    <lineage>
        <taxon>Eukaryota</taxon>
        <taxon>Viridiplantae</taxon>
        <taxon>Streptophyta</taxon>
        <taxon>Embryophyta</taxon>
        <taxon>Tracheophyta</taxon>
        <taxon>Spermatophyta</taxon>
        <taxon>Magnoliopsida</taxon>
        <taxon>Liliopsida</taxon>
        <taxon>Poales</taxon>
        <taxon>Poaceae</taxon>
        <taxon>PACMAD clade</taxon>
        <taxon>Panicoideae</taxon>
        <taxon>Andropogonodae</taxon>
        <taxon>Andropogoneae</taxon>
        <taxon>Tripsacinae</taxon>
        <taxon>Zea</taxon>
    </lineage>
</organism>
<dbReference type="InParanoid" id="B6SMF3"/>
<dbReference type="AlphaFoldDB" id="B6SMF3"/>
<dbReference type="IntAct" id="B6SMF3">
    <property type="interactions" value="4"/>
</dbReference>
<dbReference type="HOGENOM" id="CLU_2577388_0_0_1"/>
<dbReference type="PaxDb" id="4577-GRMZM5G833066_P02"/>
<gene>
    <name evidence="2" type="ORF">ZEAMMB73_Zm00001d008181</name>
</gene>
<accession>B6SMF3</accession>
<dbReference type="EMBL" id="CM000784">
    <property type="protein sequence ID" value="AQK89146.1"/>
    <property type="molecule type" value="Genomic_DNA"/>
</dbReference>
<reference evidence="1" key="1">
    <citation type="journal article" date="2009" name="Plant Mol. Biol.">
        <title>Insights into corn genes derived from large-scale cDNA sequencing.</title>
        <authorList>
            <person name="Alexandrov N.N."/>
            <person name="Brover V.V."/>
            <person name="Freidin S."/>
            <person name="Troukhan M.E."/>
            <person name="Tatarinova T.V."/>
            <person name="Zhang H."/>
            <person name="Swaller T.J."/>
            <person name="Lu Y.P."/>
            <person name="Bouck J."/>
            <person name="Flavell R.B."/>
            <person name="Feldmann K.A."/>
        </authorList>
    </citation>
    <scope>NUCLEOTIDE SEQUENCE</scope>
</reference>
<name>B6SMF3_MAIZE</name>
<sequence length="81" mass="9054">MVGALAWQATVIKEDIFVSWGWRSHGGLFFGPGFSSLVVFRVPMCIGLCVVCDLSSPTRFGFLHLTRRSTTKTNMELQRDS</sequence>
<evidence type="ECO:0000313" key="2">
    <source>
        <dbReference type="EMBL" id="AQK89146.1"/>
    </source>
</evidence>